<dbReference type="PANTHER" id="PTHR47938">
    <property type="entry name" value="RESPIRATORY COMPLEX I CHAPERONE (CIA84), PUTATIVE (AFU_ORTHOLOGUE AFUA_2G06020)-RELATED"/>
    <property type="match status" value="1"/>
</dbReference>
<evidence type="ECO:0000313" key="4">
    <source>
        <dbReference type="Proteomes" id="UP000838763"/>
    </source>
</evidence>
<reference evidence="3" key="1">
    <citation type="submission" date="2022-11" db="EMBL/GenBank/DDBJ databases">
        <authorList>
            <person name="Scott C."/>
            <person name="Bruce N."/>
        </authorList>
    </citation>
    <scope>NUCLEOTIDE SEQUENCE</scope>
</reference>
<dbReference type="GO" id="GO:0003729">
    <property type="term" value="F:mRNA binding"/>
    <property type="evidence" value="ECO:0007669"/>
    <property type="project" value="TreeGrafter"/>
</dbReference>
<dbReference type="EMBL" id="CALLCH030000015">
    <property type="protein sequence ID" value="CAI4216498.1"/>
    <property type="molecule type" value="Genomic_DNA"/>
</dbReference>
<organism evidence="3 4">
    <name type="scientific">Parascedosporium putredinis</name>
    <dbReference type="NCBI Taxonomy" id="1442378"/>
    <lineage>
        <taxon>Eukaryota</taxon>
        <taxon>Fungi</taxon>
        <taxon>Dikarya</taxon>
        <taxon>Ascomycota</taxon>
        <taxon>Pezizomycotina</taxon>
        <taxon>Sordariomycetes</taxon>
        <taxon>Hypocreomycetidae</taxon>
        <taxon>Microascales</taxon>
        <taxon>Microascaceae</taxon>
        <taxon>Parascedosporium</taxon>
    </lineage>
</organism>
<dbReference type="PROSITE" id="PS51375">
    <property type="entry name" value="PPR"/>
    <property type="match status" value="1"/>
</dbReference>
<dbReference type="OrthoDB" id="185373at2759"/>
<comment type="caution">
    <text evidence="3">The sequence shown here is derived from an EMBL/GenBank/DDBJ whole genome shotgun (WGS) entry which is preliminary data.</text>
</comment>
<dbReference type="InterPro" id="IPR011990">
    <property type="entry name" value="TPR-like_helical_dom_sf"/>
</dbReference>
<evidence type="ECO:0000256" key="1">
    <source>
        <dbReference type="PROSITE-ProRule" id="PRU00708"/>
    </source>
</evidence>
<dbReference type="Proteomes" id="UP000838763">
    <property type="component" value="Unassembled WGS sequence"/>
</dbReference>
<gene>
    <name evidence="3" type="ORF">PPNO1_LOCUS6152</name>
</gene>
<feature type="compositionally biased region" description="Polar residues" evidence="2">
    <location>
        <begin position="1"/>
        <end position="10"/>
    </location>
</feature>
<feature type="region of interest" description="Disordered" evidence="2">
    <location>
        <begin position="1"/>
        <end position="32"/>
    </location>
</feature>
<dbReference type="Gene3D" id="1.25.40.10">
    <property type="entry name" value="Tetratricopeptide repeat domain"/>
    <property type="match status" value="1"/>
</dbReference>
<feature type="repeat" description="PPR" evidence="1">
    <location>
        <begin position="448"/>
        <end position="482"/>
    </location>
</feature>
<name>A0A9P1H5N9_9PEZI</name>
<proteinExistence type="predicted"/>
<evidence type="ECO:0000313" key="3">
    <source>
        <dbReference type="EMBL" id="CAI4216498.1"/>
    </source>
</evidence>
<evidence type="ECO:0000256" key="2">
    <source>
        <dbReference type="SAM" id="MobiDB-lite"/>
    </source>
</evidence>
<accession>A0A9P1H5N9</accession>
<evidence type="ECO:0008006" key="5">
    <source>
        <dbReference type="Google" id="ProtNLM"/>
    </source>
</evidence>
<protein>
    <recommendedName>
        <fullName evidence="5">Pentatricopeptide repeat protein</fullName>
    </recommendedName>
</protein>
<dbReference type="AlphaFoldDB" id="A0A9P1H5N9"/>
<keyword evidence="4" id="KW-1185">Reference proteome</keyword>
<dbReference type="InterPro" id="IPR002885">
    <property type="entry name" value="PPR_rpt"/>
</dbReference>
<sequence length="659" mass="75220">MSSRAFQSLRHTTRPPRATLSSSTQDVDKDFPDSFEEAKKTLNIRYFEQESDGNIQELQNSEDFARSSTGPSSISKIWRMTSKVFRKEAQRRLIRKLNTALERADKVQPRETAASKRALVSLWKTYVAARQTLALSWNAVPRGAWDLLWRLFSLDDPVGNPNRLSHVATLSKDMSSAGVDLTASQQVLTIESLFVANWENDAIKNWKRCLPTLGAEGSASFQQFWELGARMFCETGDISQATRAVEKLISANSDPRILMTLVRTHSRAGTDEGCTKAWEAYGRLRTLLGGRMTLEDYDQVISHFLAANQIENALHAFVDMMTSGTTILKKQKRLPPTIGNKFFFGKWLKRLIGAGELDGAYSVIKFMLEKHVQPAPIHVNGLIGAWQRAGGERDLEYADAVAWKMIESRIQFVRERQRGQGRTRRLGAYTLAASDFGDAFNEAEINHDAFMMNQLLESYLQYDRVDEGMELYQSLVSEGHVKPNPTHHYYDEMENARNTFHEMMQFVDVFKEPIDGQLARKILHTFRRLHDNHGFLAALTSLRNTYGFVPTELLVLELVVGTTNLAWDTPRARQQLRTEKKRMDLDIMHRREALGRFSGSANEMEQMSTEERGEELYEYLVRVYTPVRSEEDQEFIDDTHLLEEAAQQMGVYNEAAADE</sequence>